<reference evidence="1 2" key="1">
    <citation type="journal article" date="2013" name="Genome Announc.">
        <title>Complete Genome Sequence of Glaciecola psychrophila Strain 170T.</title>
        <authorList>
            <person name="Yin J."/>
            <person name="Chen J."/>
            <person name="Liu G."/>
            <person name="Yu Y."/>
            <person name="Song L."/>
            <person name="Wang X."/>
            <person name="Qu X."/>
        </authorList>
    </citation>
    <scope>NUCLEOTIDE SEQUENCE [LARGE SCALE GENOMIC DNA]</scope>
    <source>
        <strain evidence="1 2">170</strain>
    </source>
</reference>
<protein>
    <submittedName>
        <fullName evidence="1">Uncharacterized protein</fullName>
    </submittedName>
</protein>
<dbReference type="Proteomes" id="UP000011864">
    <property type="component" value="Chromosome"/>
</dbReference>
<dbReference type="STRING" id="1129794.C427_2154"/>
<gene>
    <name evidence="1" type="ORF">C427_2154</name>
</gene>
<dbReference type="EMBL" id="CP003837">
    <property type="protein sequence ID" value="AGH44263.1"/>
    <property type="molecule type" value="Genomic_DNA"/>
</dbReference>
<keyword evidence="2" id="KW-1185">Reference proteome</keyword>
<evidence type="ECO:0000313" key="2">
    <source>
        <dbReference type="Proteomes" id="UP000011864"/>
    </source>
</evidence>
<accession>K7AIF1</accession>
<dbReference type="AlphaFoldDB" id="K7AIF1"/>
<sequence>MQLVRIIFPDTSLNLNGNHYRLHVWLLLMEHNDLAYFGMI</sequence>
<dbReference type="HOGENOM" id="CLU_3293770_0_0_6"/>
<dbReference type="PATRIC" id="fig|1129794.4.peg.2130"/>
<name>K7AIF1_9ALTE</name>
<organism evidence="1 2">
    <name type="scientific">Paraglaciecola psychrophila 170</name>
    <dbReference type="NCBI Taxonomy" id="1129794"/>
    <lineage>
        <taxon>Bacteria</taxon>
        <taxon>Pseudomonadati</taxon>
        <taxon>Pseudomonadota</taxon>
        <taxon>Gammaproteobacteria</taxon>
        <taxon>Alteromonadales</taxon>
        <taxon>Alteromonadaceae</taxon>
        <taxon>Paraglaciecola</taxon>
    </lineage>
</organism>
<proteinExistence type="predicted"/>
<evidence type="ECO:0000313" key="1">
    <source>
        <dbReference type="EMBL" id="AGH44263.1"/>
    </source>
</evidence>
<dbReference type="KEGG" id="gps:C427_2154"/>